<feature type="region of interest" description="Disordered" evidence="1">
    <location>
        <begin position="1"/>
        <end position="21"/>
    </location>
</feature>
<dbReference type="RefSeq" id="WP_281384125.1">
    <property type="nucleotide sequence ID" value="NZ_JACHJT010000001.1"/>
</dbReference>
<sequence>MTLPSPKTPPSGGGDAAGSAGRIPARVFEERVVFLIGRMAVV</sequence>
<dbReference type="AlphaFoldDB" id="A0A7W7RM85"/>
<organism evidence="2 3">
    <name type="scientific">Lipingzhangella halophila</name>
    <dbReference type="NCBI Taxonomy" id="1783352"/>
    <lineage>
        <taxon>Bacteria</taxon>
        <taxon>Bacillati</taxon>
        <taxon>Actinomycetota</taxon>
        <taxon>Actinomycetes</taxon>
        <taxon>Streptosporangiales</taxon>
        <taxon>Nocardiopsidaceae</taxon>
        <taxon>Lipingzhangella</taxon>
    </lineage>
</organism>
<comment type="caution">
    <text evidence="2">The sequence shown here is derived from an EMBL/GenBank/DDBJ whole genome shotgun (WGS) entry which is preliminary data.</text>
</comment>
<dbReference type="EMBL" id="JACHJT010000001">
    <property type="protein sequence ID" value="MBB4934554.1"/>
    <property type="molecule type" value="Genomic_DNA"/>
</dbReference>
<evidence type="ECO:0000313" key="2">
    <source>
        <dbReference type="EMBL" id="MBB4934554.1"/>
    </source>
</evidence>
<protein>
    <submittedName>
        <fullName evidence="2">Uncharacterized protein</fullName>
    </submittedName>
</protein>
<name>A0A7W7RM85_9ACTN</name>
<keyword evidence="3" id="KW-1185">Reference proteome</keyword>
<accession>A0A7W7RM85</accession>
<proteinExistence type="predicted"/>
<gene>
    <name evidence="2" type="ORF">F4561_005374</name>
</gene>
<evidence type="ECO:0000313" key="3">
    <source>
        <dbReference type="Proteomes" id="UP000523007"/>
    </source>
</evidence>
<evidence type="ECO:0000256" key="1">
    <source>
        <dbReference type="SAM" id="MobiDB-lite"/>
    </source>
</evidence>
<dbReference type="Proteomes" id="UP000523007">
    <property type="component" value="Unassembled WGS sequence"/>
</dbReference>
<reference evidence="2 3" key="1">
    <citation type="submission" date="2020-08" db="EMBL/GenBank/DDBJ databases">
        <title>Sequencing the genomes of 1000 actinobacteria strains.</title>
        <authorList>
            <person name="Klenk H.-P."/>
        </authorList>
    </citation>
    <scope>NUCLEOTIDE SEQUENCE [LARGE SCALE GENOMIC DNA]</scope>
    <source>
        <strain evidence="2 3">DSM 102030</strain>
    </source>
</reference>